<dbReference type="Proteomes" id="UP000003860">
    <property type="component" value="Unassembled WGS sequence"/>
</dbReference>
<name>F1TIX2_9FIRM</name>
<feature type="domain" description="Copper amine oxidase-like N-terminal" evidence="2">
    <location>
        <begin position="39"/>
        <end position="138"/>
    </location>
</feature>
<comment type="caution">
    <text evidence="3">The sequence shown here is derived from an EMBL/GenBank/DDBJ whole genome shotgun (WGS) entry which is preliminary data.</text>
</comment>
<dbReference type="Pfam" id="PF07833">
    <property type="entry name" value="Cu_amine_oxidN1"/>
    <property type="match status" value="1"/>
</dbReference>
<organism evidence="3 4">
    <name type="scientific">Ruminiclostridium papyrosolvens DSM 2782</name>
    <dbReference type="NCBI Taxonomy" id="588581"/>
    <lineage>
        <taxon>Bacteria</taxon>
        <taxon>Bacillati</taxon>
        <taxon>Bacillota</taxon>
        <taxon>Clostridia</taxon>
        <taxon>Eubacteriales</taxon>
        <taxon>Oscillospiraceae</taxon>
        <taxon>Ruminiclostridium</taxon>
    </lineage>
</organism>
<feature type="compositionally biased region" description="Polar residues" evidence="1">
    <location>
        <begin position="325"/>
        <end position="340"/>
    </location>
</feature>
<evidence type="ECO:0000259" key="2">
    <source>
        <dbReference type="Pfam" id="PF07833"/>
    </source>
</evidence>
<dbReference type="InterPro" id="IPR036582">
    <property type="entry name" value="Mao_N_sf"/>
</dbReference>
<gene>
    <name evidence="3" type="ORF">Cpap_0005</name>
</gene>
<evidence type="ECO:0000256" key="1">
    <source>
        <dbReference type="SAM" id="MobiDB-lite"/>
    </source>
</evidence>
<accession>F1TIX2</accession>
<dbReference type="eggNOG" id="COG3858">
    <property type="taxonomic scope" value="Bacteria"/>
</dbReference>
<dbReference type="SUPFAM" id="SSF55383">
    <property type="entry name" value="Copper amine oxidase, domain N"/>
    <property type="match status" value="1"/>
</dbReference>
<sequence>MKKIIYFVVVCITLAFVFNLNIIAAAPSIKVYVYEDLLTLPVQPISKSGNILVPLKNVSEALDLEYSWDNKSKKATVKNDKFTISVTVGTTKAYVNQKQKTIDMAPTMDKNTVMVPYKLLPQAVGISVRWDSLNSRILIGKSEISSDIHMTYNDTYVDINNLYTVSGTGEYKGYRQLKGYPYESKYSIHFIDSSKGQIISFKTVTEDKANLNQIITWKYNGKTYKSKRSDIYNFFSGTSKLSSLVNDGSYSLDWLSKTFGKVYYDWIFYESVSQDASRIVEKFIEKERGIKNTFTTKEIEIPDELKKPEQIDLDGITEYTEKPSDTSNGKTNDSNNQDKQTSNDKYLKFREQWISADDLSSEYNIITWWNGKTIEISQRVTGLKYTIDNSPSSSFESGKIYQSSADIQFQYIKTIVFDGQNISLNQIVFDRKALEAELKSRGIKKINH</sequence>
<dbReference type="EMBL" id="ACXX02000029">
    <property type="protein sequence ID" value="EGD45646.1"/>
    <property type="molecule type" value="Genomic_DNA"/>
</dbReference>
<dbReference type="STRING" id="588581.Cpap_0005"/>
<dbReference type="Gene3D" id="3.30.457.10">
    <property type="entry name" value="Copper amine oxidase-like, N-terminal domain"/>
    <property type="match status" value="1"/>
</dbReference>
<dbReference type="OrthoDB" id="2666280at2"/>
<evidence type="ECO:0000313" key="4">
    <source>
        <dbReference type="Proteomes" id="UP000003860"/>
    </source>
</evidence>
<dbReference type="RefSeq" id="WP_004622713.1">
    <property type="nucleotide sequence ID" value="NZ_ACXX02000029.1"/>
</dbReference>
<reference evidence="3" key="1">
    <citation type="submission" date="2009-07" db="EMBL/GenBank/DDBJ databases">
        <authorList>
            <consortium name="US DOE Joint Genome Institute (JGI-PGF)"/>
            <person name="Lucas S."/>
            <person name="Copeland A."/>
            <person name="Lapidus A."/>
            <person name="Glavina del Rio T."/>
            <person name="Tice H."/>
            <person name="Bruce D."/>
            <person name="Goodwin L."/>
            <person name="Pitluck S."/>
            <person name="Larimer F."/>
            <person name="Land M.L."/>
            <person name="Mouttaki H."/>
            <person name="He Z."/>
            <person name="Zhou J."/>
            <person name="Hemme C.L."/>
        </authorList>
    </citation>
    <scope>NUCLEOTIDE SEQUENCE</scope>
    <source>
        <strain evidence="3">DSM 2782</strain>
    </source>
</reference>
<reference evidence="3" key="2">
    <citation type="submission" date="2011-01" db="EMBL/GenBank/DDBJ databases">
        <title>The Non-contiguous Finished genome of Clostridium papyrosolvens.</title>
        <authorList>
            <person name="Lucas S."/>
            <person name="Copeland A."/>
            <person name="Lapidus A."/>
            <person name="Cheng J.-F."/>
            <person name="Goodwin L."/>
            <person name="Pitluck S."/>
            <person name="Misra M."/>
            <person name="Chertkov O."/>
            <person name="Detter J.C."/>
            <person name="Han C."/>
            <person name="Tapia R."/>
            <person name="Land M."/>
            <person name="Hauser L."/>
            <person name="Kyrpides N."/>
            <person name="Ivanova N."/>
            <person name="Pagani I."/>
            <person name="Mouttaki H."/>
            <person name="He Z."/>
            <person name="Zhou J."/>
            <person name="Hemme C.L."/>
            <person name="Woyke T."/>
        </authorList>
    </citation>
    <scope>NUCLEOTIDE SEQUENCE [LARGE SCALE GENOMIC DNA]</scope>
    <source>
        <strain evidence="3">DSM 2782</strain>
    </source>
</reference>
<feature type="region of interest" description="Disordered" evidence="1">
    <location>
        <begin position="319"/>
        <end position="341"/>
    </location>
</feature>
<keyword evidence="4" id="KW-1185">Reference proteome</keyword>
<dbReference type="AlphaFoldDB" id="F1TIX2"/>
<evidence type="ECO:0000313" key="3">
    <source>
        <dbReference type="EMBL" id="EGD45646.1"/>
    </source>
</evidence>
<dbReference type="InterPro" id="IPR012854">
    <property type="entry name" value="Cu_amine_oxidase-like_N"/>
</dbReference>
<proteinExistence type="predicted"/>
<protein>
    <submittedName>
        <fullName evidence="3">Copper amine oxidase-like domain-containing protein</fullName>
    </submittedName>
</protein>